<protein>
    <submittedName>
        <fullName evidence="1">Uncharacterized protein</fullName>
    </submittedName>
</protein>
<accession>A0A2W7PT75</accession>
<proteinExistence type="predicted"/>
<dbReference type="EMBL" id="QKZQ01000014">
    <property type="protein sequence ID" value="PZX39441.1"/>
    <property type="molecule type" value="Genomic_DNA"/>
</dbReference>
<gene>
    <name evidence="1" type="ORF">LY56_02821</name>
</gene>
<reference evidence="1 2" key="1">
    <citation type="submission" date="2018-06" db="EMBL/GenBank/DDBJ databases">
        <title>Genomic Encyclopedia of Archaeal and Bacterial Type Strains, Phase II (KMG-II): from individual species to whole genera.</title>
        <authorList>
            <person name="Goeker M."/>
        </authorList>
    </citation>
    <scope>NUCLEOTIDE SEQUENCE [LARGE SCALE GENOMIC DNA]</scope>
    <source>
        <strain evidence="1 2">DSM 13087</strain>
    </source>
</reference>
<evidence type="ECO:0000313" key="1">
    <source>
        <dbReference type="EMBL" id="PZX39441.1"/>
    </source>
</evidence>
<evidence type="ECO:0000313" key="2">
    <source>
        <dbReference type="Proteomes" id="UP000249364"/>
    </source>
</evidence>
<dbReference type="Proteomes" id="UP000249364">
    <property type="component" value="Unassembled WGS sequence"/>
</dbReference>
<organism evidence="1 2">
    <name type="scientific">Roseinatronobacter thiooxidans</name>
    <dbReference type="NCBI Taxonomy" id="121821"/>
    <lineage>
        <taxon>Bacteria</taxon>
        <taxon>Pseudomonadati</taxon>
        <taxon>Pseudomonadota</taxon>
        <taxon>Alphaproteobacteria</taxon>
        <taxon>Rhodobacterales</taxon>
        <taxon>Paracoccaceae</taxon>
        <taxon>Roseinatronobacter</taxon>
    </lineage>
</organism>
<keyword evidence="2" id="KW-1185">Reference proteome</keyword>
<dbReference type="OrthoDB" id="9934072at2"/>
<name>A0A2W7PT75_9RHOB</name>
<comment type="caution">
    <text evidence="1">The sequence shown here is derived from an EMBL/GenBank/DDBJ whole genome shotgun (WGS) entry which is preliminary data.</text>
</comment>
<dbReference type="RefSeq" id="WP_071469282.1">
    <property type="nucleotide sequence ID" value="NZ_MEHT01000011.1"/>
</dbReference>
<sequence length="64" mass="7625">MAHANFAEILLERQLEATEWIERSPPPDCDLTELQDYRSQLKAIQKSKVWDDVLRLKTPRFARR</sequence>
<dbReference type="AlphaFoldDB" id="A0A2W7PT75"/>